<protein>
    <submittedName>
        <fullName evidence="3">Putative ovule protein</fullName>
    </submittedName>
</protein>
<organism evidence="3">
    <name type="scientific">Solanum chacoense</name>
    <name type="common">Chaco potato</name>
    <dbReference type="NCBI Taxonomy" id="4108"/>
    <lineage>
        <taxon>Eukaryota</taxon>
        <taxon>Viridiplantae</taxon>
        <taxon>Streptophyta</taxon>
        <taxon>Embryophyta</taxon>
        <taxon>Tracheophyta</taxon>
        <taxon>Spermatophyta</taxon>
        <taxon>Magnoliopsida</taxon>
        <taxon>eudicotyledons</taxon>
        <taxon>Gunneridae</taxon>
        <taxon>Pentapetalae</taxon>
        <taxon>asterids</taxon>
        <taxon>lamiids</taxon>
        <taxon>Solanales</taxon>
        <taxon>Solanaceae</taxon>
        <taxon>Solanoideae</taxon>
        <taxon>Solaneae</taxon>
        <taxon>Solanum</taxon>
    </lineage>
</organism>
<dbReference type="EMBL" id="GEDG01036771">
    <property type="protein sequence ID" value="JAP08515.1"/>
    <property type="molecule type" value="Transcribed_RNA"/>
</dbReference>
<dbReference type="AlphaFoldDB" id="A0A0V0GKR3"/>
<evidence type="ECO:0000256" key="2">
    <source>
        <dbReference type="SAM" id="SignalP"/>
    </source>
</evidence>
<evidence type="ECO:0000313" key="3">
    <source>
        <dbReference type="EMBL" id="JAP08515.1"/>
    </source>
</evidence>
<reference evidence="3" key="1">
    <citation type="submission" date="2015-12" db="EMBL/GenBank/DDBJ databases">
        <title>Gene expression during late stages of embryo sac development: a critical building block for successful pollen-pistil interactions.</title>
        <authorList>
            <person name="Liu Y."/>
            <person name="Joly V."/>
            <person name="Sabar M."/>
            <person name="Matton D.P."/>
        </authorList>
    </citation>
    <scope>NUCLEOTIDE SEQUENCE</scope>
</reference>
<feature type="chain" id="PRO_5006865337" evidence="2">
    <location>
        <begin position="19"/>
        <end position="89"/>
    </location>
</feature>
<feature type="signal peptide" evidence="2">
    <location>
        <begin position="1"/>
        <end position="18"/>
    </location>
</feature>
<name>A0A0V0GKR3_SOLCH</name>
<proteinExistence type="predicted"/>
<accession>A0A0V0GKR3</accession>
<keyword evidence="2" id="KW-0732">Signal</keyword>
<feature type="compositionally biased region" description="Polar residues" evidence="1">
    <location>
        <begin position="70"/>
        <end position="82"/>
    </location>
</feature>
<sequence length="89" mass="9978">MGYLVYLCLSLLVQRMYLSLLLPSQSHQGLCPRCRIPLQIHPSYLPSLHQDSCNPISQPFGKTCFPTPLNPQNSPSLAQKKNQLGLLDD</sequence>
<evidence type="ECO:0000256" key="1">
    <source>
        <dbReference type="SAM" id="MobiDB-lite"/>
    </source>
</evidence>
<feature type="region of interest" description="Disordered" evidence="1">
    <location>
        <begin position="67"/>
        <end position="89"/>
    </location>
</feature>